<dbReference type="PANTHER" id="PTHR35340:SF8">
    <property type="entry name" value="ASST-DOMAIN-CONTAINING PROTEIN"/>
    <property type="match status" value="1"/>
</dbReference>
<dbReference type="InterPro" id="IPR039535">
    <property type="entry name" value="ASST-like"/>
</dbReference>
<dbReference type="OrthoDB" id="5427350at2759"/>
<reference evidence="4" key="1">
    <citation type="submission" date="2020-02" db="EMBL/GenBank/DDBJ databases">
        <authorList>
            <person name="Lichtner F.J."/>
        </authorList>
    </citation>
    <scope>NUCLEOTIDE SEQUENCE</scope>
    <source>
        <strain evidence="4">G10</strain>
    </source>
</reference>
<proteinExistence type="predicted"/>
<organism evidence="4 5">
    <name type="scientific">Penicillium crustosum</name>
    <name type="common">Blue mold fungus</name>
    <dbReference type="NCBI Taxonomy" id="36656"/>
    <lineage>
        <taxon>Eukaryota</taxon>
        <taxon>Fungi</taxon>
        <taxon>Dikarya</taxon>
        <taxon>Ascomycota</taxon>
        <taxon>Pezizomycotina</taxon>
        <taxon>Eurotiomycetes</taxon>
        <taxon>Eurotiomycetidae</taxon>
        <taxon>Eurotiales</taxon>
        <taxon>Aspergillaceae</taxon>
        <taxon>Penicillium</taxon>
    </lineage>
</organism>
<feature type="compositionally biased region" description="Polar residues" evidence="1">
    <location>
        <begin position="538"/>
        <end position="547"/>
    </location>
</feature>
<evidence type="ECO:0000256" key="1">
    <source>
        <dbReference type="SAM" id="MobiDB-lite"/>
    </source>
</evidence>
<comment type="caution">
    <text evidence="4">The sequence shown here is derived from an EMBL/GenBank/DDBJ whole genome shotgun (WGS) entry which is preliminary data.</text>
</comment>
<feature type="signal peptide" evidence="3">
    <location>
        <begin position="1"/>
        <end position="17"/>
    </location>
</feature>
<protein>
    <recommendedName>
        <fullName evidence="6">ASST-domain-containing protein</fullName>
    </recommendedName>
</protein>
<name>A0A9P5GQA8_PENCR</name>
<evidence type="ECO:0000256" key="3">
    <source>
        <dbReference type="SAM" id="SignalP"/>
    </source>
</evidence>
<evidence type="ECO:0000256" key="2">
    <source>
        <dbReference type="SAM" id="Phobius"/>
    </source>
</evidence>
<keyword evidence="2" id="KW-0472">Membrane</keyword>
<dbReference type="Proteomes" id="UP000701341">
    <property type="component" value="Unassembled WGS sequence"/>
</dbReference>
<dbReference type="InterPro" id="IPR053143">
    <property type="entry name" value="Arylsulfate_ST"/>
</dbReference>
<keyword evidence="2" id="KW-1133">Transmembrane helix</keyword>
<evidence type="ECO:0000313" key="4">
    <source>
        <dbReference type="EMBL" id="KAF7527116.1"/>
    </source>
</evidence>
<dbReference type="Pfam" id="PF14269">
    <property type="entry name" value="Arylsulfotran_2"/>
    <property type="match status" value="1"/>
</dbReference>
<dbReference type="PANTHER" id="PTHR35340">
    <property type="entry name" value="PQQ ENZYME REPEAT PROTEIN-RELATED"/>
    <property type="match status" value="1"/>
</dbReference>
<dbReference type="EMBL" id="JAAOZQ010000018">
    <property type="protein sequence ID" value="KAF7527116.1"/>
    <property type="molecule type" value="Genomic_DNA"/>
</dbReference>
<dbReference type="AlphaFoldDB" id="A0A9P5GQA8"/>
<evidence type="ECO:0000313" key="5">
    <source>
        <dbReference type="Proteomes" id="UP000701341"/>
    </source>
</evidence>
<keyword evidence="5" id="KW-1185">Reference proteome</keyword>
<feature type="chain" id="PRO_5040412517" description="ASST-domain-containing protein" evidence="3">
    <location>
        <begin position="18"/>
        <end position="643"/>
    </location>
</feature>
<feature type="region of interest" description="Disordered" evidence="1">
    <location>
        <begin position="538"/>
        <end position="565"/>
    </location>
</feature>
<accession>A0A9P5GQA8</accession>
<keyword evidence="3" id="KW-0732">Signal</keyword>
<evidence type="ECO:0008006" key="6">
    <source>
        <dbReference type="Google" id="ProtNLM"/>
    </source>
</evidence>
<keyword evidence="2" id="KW-0812">Transmembrane</keyword>
<feature type="transmembrane region" description="Helical" evidence="2">
    <location>
        <begin position="588"/>
        <end position="610"/>
    </location>
</feature>
<sequence length="643" mass="71197">MMFWAAALLLFSGNAIAERHDSDLMSFVTLPEVRALKWEVEYYDRERLAPGYWFVAPYGKISPEQPSLKYQQYQVGPYIYDDNGVLIWAGAPLYDNQNVFDFKPVHNIDDDPHLSFIVGWEYDNSKKGHGAIVNTHYEVEKEVQPPSDVHDFNMHEFNIMDGGKTALACTYRSQVISMNDFGRPTEESWVTVGGFVEVDVETSEVLVQWDSFDHIALHESNMFHAWDDPAGGSPGWDYVHINAVDKNKAGDYLISLRFTNTIYLISGKDGNVVWRLGGLESDFEQDFTFSKQHDVKFVSSDGTRHVISFLNNASDERGSDEKLSSVLFVELDTTVTPMTAKVIKRINRPDSGLTRLRGSARPLPNGNVFIGWSERGYSSEHASNGDLLMTARFASDRYSTYRSYKGEFTGRPTAPPDLVASVYGTHAEDMTTIIHVSWNGATDVIQWKFYAQAYDRSPPVLIGTTNKTDFETMFIADGYMDFVSAEAIDAEGNVMHTSAIKRTGIPPNWKAAGWAGADSGPTPDDPSIIVAANDNIESTPSADSTSGKAAELVNNGTSTGSGDRSAAQYADAKEVAKAVYKAYEVIRAIGALLIFILISITLGGAGFALWRHISARRSGRYQHVPSEEGLPVEQIPLASSQRS</sequence>
<gene>
    <name evidence="4" type="ORF">PCG10_003317</name>
</gene>